<accession>A0ABU1RMZ8</accession>
<evidence type="ECO:0000313" key="1">
    <source>
        <dbReference type="EMBL" id="MDR6840153.1"/>
    </source>
</evidence>
<name>A0ABU1RMZ8_9GAMM</name>
<protein>
    <recommendedName>
        <fullName evidence="3">ZZ-type domain-containing protein</fullName>
    </recommendedName>
</protein>
<gene>
    <name evidence="1" type="ORF">J2W94_000417</name>
</gene>
<organism evidence="1 2">
    <name type="scientific">Pseudoxanthomonas sacheonensis</name>
    <dbReference type="NCBI Taxonomy" id="443615"/>
    <lineage>
        <taxon>Bacteria</taxon>
        <taxon>Pseudomonadati</taxon>
        <taxon>Pseudomonadota</taxon>
        <taxon>Gammaproteobacteria</taxon>
        <taxon>Lysobacterales</taxon>
        <taxon>Lysobacteraceae</taxon>
        <taxon>Pseudoxanthomonas</taxon>
    </lineage>
</organism>
<reference evidence="1 2" key="1">
    <citation type="submission" date="2023-07" db="EMBL/GenBank/DDBJ databases">
        <title>Sorghum-associated microbial communities from plants grown in Nebraska, USA.</title>
        <authorList>
            <person name="Schachtman D."/>
        </authorList>
    </citation>
    <scope>NUCLEOTIDE SEQUENCE [LARGE SCALE GENOMIC DNA]</scope>
    <source>
        <strain evidence="1 2">BE107</strain>
    </source>
</reference>
<keyword evidence="2" id="KW-1185">Reference proteome</keyword>
<dbReference type="EMBL" id="JAVDTT010000001">
    <property type="protein sequence ID" value="MDR6840153.1"/>
    <property type="molecule type" value="Genomic_DNA"/>
</dbReference>
<evidence type="ECO:0008006" key="3">
    <source>
        <dbReference type="Google" id="ProtNLM"/>
    </source>
</evidence>
<proteinExistence type="predicted"/>
<sequence length="82" mass="9180">MRQAHVLTFPCDICGTRCKAGAGVHGYQRIPGYDLTVCKSCFQNNHDGWAPAHEEAFENHLELKGIPLPTRNAQGRYPREAE</sequence>
<dbReference type="Proteomes" id="UP001254759">
    <property type="component" value="Unassembled WGS sequence"/>
</dbReference>
<evidence type="ECO:0000313" key="2">
    <source>
        <dbReference type="Proteomes" id="UP001254759"/>
    </source>
</evidence>
<comment type="caution">
    <text evidence="1">The sequence shown here is derived from an EMBL/GenBank/DDBJ whole genome shotgun (WGS) entry which is preliminary data.</text>
</comment>